<name>A0A261FX72_9BIFI</name>
<accession>A0A261FX72</accession>
<dbReference type="Proteomes" id="UP000216074">
    <property type="component" value="Unassembled WGS sequence"/>
</dbReference>
<dbReference type="OrthoDB" id="3225049at2"/>
<protein>
    <submittedName>
        <fullName evidence="1">ABC transporter substrate-binding protein</fullName>
    </submittedName>
</protein>
<evidence type="ECO:0000313" key="2">
    <source>
        <dbReference type="Proteomes" id="UP000216074"/>
    </source>
</evidence>
<dbReference type="RefSeq" id="WP_094730206.1">
    <property type="nucleotide sequence ID" value="NZ_MWWY01000029.1"/>
</dbReference>
<dbReference type="SUPFAM" id="SSF53850">
    <property type="entry name" value="Periplasmic binding protein-like II"/>
    <property type="match status" value="1"/>
</dbReference>
<dbReference type="Gene3D" id="3.40.190.10">
    <property type="entry name" value="Periplasmic binding protein-like II"/>
    <property type="match status" value="2"/>
</dbReference>
<dbReference type="EMBL" id="MWWY01000029">
    <property type="protein sequence ID" value="OZG63789.1"/>
    <property type="molecule type" value="Genomic_DNA"/>
</dbReference>
<dbReference type="AlphaFoldDB" id="A0A261FX72"/>
<organism evidence="1 2">
    <name type="scientific">Bifidobacterium hapali</name>
    <dbReference type="NCBI Taxonomy" id="1630172"/>
    <lineage>
        <taxon>Bacteria</taxon>
        <taxon>Bacillati</taxon>
        <taxon>Actinomycetota</taxon>
        <taxon>Actinomycetes</taxon>
        <taxon>Bifidobacteriales</taxon>
        <taxon>Bifidobacteriaceae</taxon>
        <taxon>Bifidobacterium</taxon>
    </lineage>
</organism>
<gene>
    <name evidence="1" type="ORF">BHAP_1608</name>
</gene>
<comment type="caution">
    <text evidence="1">The sequence shown here is derived from an EMBL/GenBank/DDBJ whole genome shotgun (WGS) entry which is preliminary data.</text>
</comment>
<sequence>MLYSEKYSVQQFAGSFGVTLTDDGNHTYTEDSEKMQQLKADNKMPAFADRLAGWIPDEVTIKGDYDAEDIQEVNKAFEEQRSHFDPVKDYMPDYVRPDATDSTTISNNNTQIMNTAIQATGKWMTKGGIDEEWDAYVKQLENLGLNDNVKLWQKWYDTYTK</sequence>
<keyword evidence="2" id="KW-1185">Reference proteome</keyword>
<proteinExistence type="predicted"/>
<evidence type="ECO:0000313" key="1">
    <source>
        <dbReference type="EMBL" id="OZG63789.1"/>
    </source>
</evidence>
<reference evidence="1 2" key="1">
    <citation type="journal article" date="2017" name="BMC Genomics">
        <title>Comparative genomic and phylogenomic analyses of the Bifidobacteriaceae family.</title>
        <authorList>
            <person name="Lugli G.A."/>
            <person name="Milani C."/>
            <person name="Turroni F."/>
            <person name="Duranti S."/>
            <person name="Mancabelli L."/>
            <person name="Mangifesta M."/>
            <person name="Ferrario C."/>
            <person name="Modesto M."/>
            <person name="Mattarelli P."/>
            <person name="Jiri K."/>
            <person name="van Sinderen D."/>
            <person name="Ventura M."/>
        </authorList>
    </citation>
    <scope>NUCLEOTIDE SEQUENCE [LARGE SCALE GENOMIC DNA]</scope>
    <source>
        <strain evidence="1 2">DSM 100202</strain>
    </source>
</reference>